<dbReference type="Pfam" id="PF13924">
    <property type="entry name" value="Lipocalin_5"/>
    <property type="match status" value="1"/>
</dbReference>
<comment type="caution">
    <text evidence="2">The sequence shown here is derived from an EMBL/GenBank/DDBJ whole genome shotgun (WGS) entry which is preliminary data.</text>
</comment>
<dbReference type="EMBL" id="BLAY01000078">
    <property type="protein sequence ID" value="GET39924.1"/>
    <property type="molecule type" value="Genomic_DNA"/>
</dbReference>
<dbReference type="Proteomes" id="UP001050975">
    <property type="component" value="Unassembled WGS sequence"/>
</dbReference>
<evidence type="ECO:0000313" key="2">
    <source>
        <dbReference type="EMBL" id="GET39924.1"/>
    </source>
</evidence>
<dbReference type="AlphaFoldDB" id="A0AAV3WJ56"/>
<dbReference type="RefSeq" id="WP_226585621.1">
    <property type="nucleotide sequence ID" value="NZ_BLAY01000078.1"/>
</dbReference>
<feature type="domain" description="Lipocalin-like" evidence="1">
    <location>
        <begin position="7"/>
        <end position="147"/>
    </location>
</feature>
<protein>
    <recommendedName>
        <fullName evidence="1">Lipocalin-like domain-containing protein</fullName>
    </recommendedName>
</protein>
<gene>
    <name evidence="2" type="ORF">MiSe_46960</name>
</gene>
<organism evidence="2 3">
    <name type="scientific">Microseira wollei NIES-4236</name>
    <dbReference type="NCBI Taxonomy" id="2530354"/>
    <lineage>
        <taxon>Bacteria</taxon>
        <taxon>Bacillati</taxon>
        <taxon>Cyanobacteriota</taxon>
        <taxon>Cyanophyceae</taxon>
        <taxon>Oscillatoriophycideae</taxon>
        <taxon>Aerosakkonematales</taxon>
        <taxon>Aerosakkonemataceae</taxon>
        <taxon>Microseira</taxon>
    </lineage>
</organism>
<keyword evidence="3" id="KW-1185">Reference proteome</keyword>
<name>A0AAV3WJ56_9CYAN</name>
<reference evidence="2" key="1">
    <citation type="submission" date="2019-10" db="EMBL/GenBank/DDBJ databases">
        <title>Draft genome sequece of Microseira wollei NIES-4236.</title>
        <authorList>
            <person name="Yamaguchi H."/>
            <person name="Suzuki S."/>
            <person name="Kawachi M."/>
        </authorList>
    </citation>
    <scope>NUCLEOTIDE SEQUENCE</scope>
    <source>
        <strain evidence="2">NIES-4236</strain>
    </source>
</reference>
<proteinExistence type="predicted"/>
<evidence type="ECO:0000259" key="1">
    <source>
        <dbReference type="Pfam" id="PF13924"/>
    </source>
</evidence>
<accession>A0AAV3WJ56</accession>
<evidence type="ECO:0000313" key="3">
    <source>
        <dbReference type="Proteomes" id="UP001050975"/>
    </source>
</evidence>
<dbReference type="InterPro" id="IPR024311">
    <property type="entry name" value="Lipocalin-like"/>
</dbReference>
<sequence length="147" mass="16976">MTQNQFVGVWRLASTEIKDDQGNRSELYGPDATGLIIYTEEGYFSAHLKIPNPPDPMQELVVFMGEEVSEEERWTLQAFPRFTNLSYGGRYEVQPDKVINYGDFFSNMTVSGAQPRYFEFADNRLTLSLRLPIPGTIVRAYLHWERV</sequence>